<sequence length="1136" mass="127447">MDSLFTVPMFTIFLVSSCGFASSEQYKTSQSRLFPNNGNHKEDVKLPRTKRSIDLNPLLIYRCSLPLGLESGQVPDAAFSASSIAGSKNGPERARLNVQGSGAWVAKANNGSQWLQIDLGELVRVTKVATQGRRDADHWVTQFSLSYSLDGTHWAEYKENSVTRVTNHGLALKIKELTRETSRKIGDLGSRDGAVVIALAVHQCGPGSIPGLDVICGLTYLVTLAEIQDTSAREVAKGHSSCILSFDPIGQHQIKRFYVTKIIFLANKDRNTIVKHLLQTEFYARLVRFHPKEWNERVAMRAEVYGCRNVHRCSVPLGMEDRRILDSAITASSSVNSSHGPSNARLNFLNKGSDISAWCPKSSSENQWLQIDLGEVTAVTKVATQGRYSSEDRVTTYTLSYSVDGTHWAGYKQRAVDKIFAGNSDRNTVVTHSLNPHIEARYIRFHPQTYNSKTPCLRAEMYGCSDVKSCLMPVGVEDGRIPDGALTASSYHSENYHPSRARLNLLSTKYCWAAKKNDANQWLQVHLAGYFIIRGVAIQGRHDRDQWVTRFAVSYTSDDLYWVYIRKDSKVKIFLGNNDRSTVVKHFFSPESDIHARSIRFHPKSWHNYISMRVEIYGCQDTQSCVVPLGIESGHLPDSALSVSSSASAEYYPQFSRLNNINEKGNDGSWCANSNDGKQWLQVDFGQETTMTKVATQGRNKGDNWVRSYSLSYGTDGIHWASYTLMDGHIKVFGGNIDINTPVYHYLYPPIYAKYLRFHPKTWYSHICMRVEVYGCQKYHHCVMSLGVEDGRIQDSAMSSSTIHASSSNFAANLARLNLVAVSSKAGAWCPNNKNDQQWLKIDLGVLTTVTKVATQGRQDSSQWVTSYFISYSINNSYWANCTEDGEKKVFRGNFDQHSIVVREIFPPIRARFIRIHPLTWQNYFCMRVELFGCPIKAISTTISSEINPLFSPSSPVSKWSFFLVQRYGCSLPLGLESGQVPDTAFLASSVAGSKNGPEQVRLIIRTDGKGFVGWAAKENNDSPWLQIDLGELVRVTKVVTRGKQDAAHWVIQFSLSYSLDGRHWAEYKENSVARVSQFLNSFHVLFLGGVKLPRKISACSRGFATYCTEYSFRDGRCLYSKDPFSGNNREGKGKT</sequence>
<dbReference type="Gene3D" id="2.60.120.260">
    <property type="entry name" value="Galactose-binding domain-like"/>
    <property type="match status" value="6"/>
</dbReference>
<dbReference type="InterPro" id="IPR000421">
    <property type="entry name" value="FA58C"/>
</dbReference>
<feature type="domain" description="F5/8 type C" evidence="2">
    <location>
        <begin position="313"/>
        <end position="464"/>
    </location>
</feature>
<dbReference type="Pfam" id="PF00754">
    <property type="entry name" value="F5_F8_type_C"/>
    <property type="match status" value="6"/>
</dbReference>
<dbReference type="PANTHER" id="PTHR24543">
    <property type="entry name" value="MULTICOPPER OXIDASE-RELATED"/>
    <property type="match status" value="1"/>
</dbReference>
<feature type="domain" description="F5/8 type C" evidence="2">
    <location>
        <begin position="63"/>
        <end position="161"/>
    </location>
</feature>
<accession>A0ABN8R927</accession>
<dbReference type="Proteomes" id="UP001159405">
    <property type="component" value="Unassembled WGS sequence"/>
</dbReference>
<proteinExistence type="predicted"/>
<organism evidence="3 4">
    <name type="scientific">Porites lobata</name>
    <dbReference type="NCBI Taxonomy" id="104759"/>
    <lineage>
        <taxon>Eukaryota</taxon>
        <taxon>Metazoa</taxon>
        <taxon>Cnidaria</taxon>
        <taxon>Anthozoa</taxon>
        <taxon>Hexacorallia</taxon>
        <taxon>Scleractinia</taxon>
        <taxon>Fungiina</taxon>
        <taxon>Poritidae</taxon>
        <taxon>Porites</taxon>
    </lineage>
</organism>
<dbReference type="InterPro" id="IPR008979">
    <property type="entry name" value="Galactose-bd-like_sf"/>
</dbReference>
<dbReference type="CDD" id="cd00057">
    <property type="entry name" value="FA58C"/>
    <property type="match status" value="5"/>
</dbReference>
<evidence type="ECO:0000256" key="1">
    <source>
        <dbReference type="SAM" id="SignalP"/>
    </source>
</evidence>
<evidence type="ECO:0000259" key="2">
    <source>
        <dbReference type="PROSITE" id="PS50022"/>
    </source>
</evidence>
<evidence type="ECO:0000313" key="3">
    <source>
        <dbReference type="EMBL" id="CAH3175711.1"/>
    </source>
</evidence>
<dbReference type="SMART" id="SM00231">
    <property type="entry name" value="FA58C"/>
    <property type="match status" value="6"/>
</dbReference>
<feature type="domain" description="F5/8 type C" evidence="2">
    <location>
        <begin position="470"/>
        <end position="619"/>
    </location>
</feature>
<keyword evidence="1" id="KW-0732">Signal</keyword>
<keyword evidence="4" id="KW-1185">Reference proteome</keyword>
<comment type="caution">
    <text evidence="3">The sequence shown here is derived from an EMBL/GenBank/DDBJ whole genome shotgun (WGS) entry which is preliminary data.</text>
</comment>
<dbReference type="PROSITE" id="PS01285">
    <property type="entry name" value="FA58C_1"/>
    <property type="match status" value="3"/>
</dbReference>
<feature type="domain" description="F5/8 type C" evidence="2">
    <location>
        <begin position="625"/>
        <end position="776"/>
    </location>
</feature>
<name>A0ABN8R927_9CNID</name>
<reference evidence="3 4" key="1">
    <citation type="submission" date="2022-05" db="EMBL/GenBank/DDBJ databases">
        <authorList>
            <consortium name="Genoscope - CEA"/>
            <person name="William W."/>
        </authorList>
    </citation>
    <scope>NUCLEOTIDE SEQUENCE [LARGE SCALE GENOMIC DNA]</scope>
</reference>
<feature type="domain" description="F5/8 type C" evidence="2">
    <location>
        <begin position="245"/>
        <end position="307"/>
    </location>
</feature>
<dbReference type="PROSITE" id="PS01286">
    <property type="entry name" value="FA58C_2"/>
    <property type="match status" value="4"/>
</dbReference>
<feature type="domain" description="F5/8 type C" evidence="2">
    <location>
        <begin position="782"/>
        <end position="934"/>
    </location>
</feature>
<gene>
    <name evidence="3" type="ORF">PLOB_00017189</name>
</gene>
<protein>
    <recommendedName>
        <fullName evidence="2">F5/8 type C domain-containing protein</fullName>
    </recommendedName>
</protein>
<evidence type="ECO:0000313" key="4">
    <source>
        <dbReference type="Proteomes" id="UP001159405"/>
    </source>
</evidence>
<dbReference type="SUPFAM" id="SSF49785">
    <property type="entry name" value="Galactose-binding domain-like"/>
    <property type="match status" value="6"/>
</dbReference>
<dbReference type="PROSITE" id="PS50022">
    <property type="entry name" value="FA58C_3"/>
    <property type="match status" value="7"/>
</dbReference>
<feature type="domain" description="F5/8 type C" evidence="2">
    <location>
        <begin position="970"/>
        <end position="1072"/>
    </location>
</feature>
<dbReference type="EMBL" id="CALNXK010000204">
    <property type="protein sequence ID" value="CAH3175711.1"/>
    <property type="molecule type" value="Genomic_DNA"/>
</dbReference>
<feature type="signal peptide" evidence="1">
    <location>
        <begin position="1"/>
        <end position="23"/>
    </location>
</feature>
<feature type="chain" id="PRO_5046966820" description="F5/8 type C domain-containing protein" evidence="1">
    <location>
        <begin position="24"/>
        <end position="1136"/>
    </location>
</feature>